<evidence type="ECO:0000256" key="4">
    <source>
        <dbReference type="ARBA" id="ARBA00022801"/>
    </source>
</evidence>
<dbReference type="AlphaFoldDB" id="A0A2I0QXD0"/>
<dbReference type="Pfam" id="PF01694">
    <property type="entry name" value="Rhomboid"/>
    <property type="match status" value="1"/>
</dbReference>
<protein>
    <submittedName>
        <fullName evidence="10">Rhomboid family intramembrane serine protease</fullName>
    </submittedName>
</protein>
<comment type="subcellular location">
    <subcellularLocation>
        <location evidence="1">Membrane</location>
        <topology evidence="1">Multi-pass membrane protein</topology>
    </subcellularLocation>
</comment>
<dbReference type="Gene3D" id="1.25.40.10">
    <property type="entry name" value="Tetratricopeptide repeat domain"/>
    <property type="match status" value="1"/>
</dbReference>
<dbReference type="PROSITE" id="PS50005">
    <property type="entry name" value="TPR"/>
    <property type="match status" value="1"/>
</dbReference>
<dbReference type="InterPro" id="IPR011990">
    <property type="entry name" value="TPR-like_helical_dom_sf"/>
</dbReference>
<evidence type="ECO:0000256" key="1">
    <source>
        <dbReference type="ARBA" id="ARBA00004141"/>
    </source>
</evidence>
<keyword evidence="3 8" id="KW-0812">Transmembrane</keyword>
<dbReference type="EMBL" id="PJNH01000001">
    <property type="protein sequence ID" value="PKR78993.1"/>
    <property type="molecule type" value="Genomic_DNA"/>
</dbReference>
<keyword evidence="11" id="KW-1185">Reference proteome</keyword>
<dbReference type="GO" id="GO:0016020">
    <property type="term" value="C:membrane"/>
    <property type="evidence" value="ECO:0007669"/>
    <property type="project" value="UniProtKB-SubCell"/>
</dbReference>
<dbReference type="SMART" id="SM00028">
    <property type="entry name" value="TPR"/>
    <property type="match status" value="2"/>
</dbReference>
<reference evidence="10 11" key="1">
    <citation type="submission" date="2017-06" db="EMBL/GenBank/DDBJ databases">
        <title>the draft geome sequence of Illustriluteabacillus marina B3227.</title>
        <authorList>
            <person name="He R.-H."/>
            <person name="Du Z.-J."/>
        </authorList>
    </citation>
    <scope>NUCLEOTIDE SEQUENCE [LARGE SCALE GENOMIC DNA]</scope>
    <source>
        <strain evidence="10 11">B3227</strain>
    </source>
</reference>
<keyword evidence="4" id="KW-0378">Hydrolase</keyword>
<evidence type="ECO:0000256" key="3">
    <source>
        <dbReference type="ARBA" id="ARBA00022692"/>
    </source>
</evidence>
<comment type="similarity">
    <text evidence="2">Belongs to the peptidase S54 family.</text>
</comment>
<accession>A0A2I0QXD0</accession>
<dbReference type="PANTHER" id="PTHR43731">
    <property type="entry name" value="RHOMBOID PROTEASE"/>
    <property type="match status" value="1"/>
</dbReference>
<feature type="transmembrane region" description="Helical" evidence="8">
    <location>
        <begin position="325"/>
        <end position="344"/>
    </location>
</feature>
<gene>
    <name evidence="10" type="ORF">CEY16_04365</name>
</gene>
<keyword evidence="7" id="KW-0802">TPR repeat</keyword>
<evidence type="ECO:0000259" key="9">
    <source>
        <dbReference type="Pfam" id="PF01694"/>
    </source>
</evidence>
<evidence type="ECO:0000256" key="6">
    <source>
        <dbReference type="ARBA" id="ARBA00023136"/>
    </source>
</evidence>
<dbReference type="Proteomes" id="UP000243524">
    <property type="component" value="Unassembled WGS sequence"/>
</dbReference>
<dbReference type="SUPFAM" id="SSF48452">
    <property type="entry name" value="TPR-like"/>
    <property type="match status" value="1"/>
</dbReference>
<evidence type="ECO:0000313" key="11">
    <source>
        <dbReference type="Proteomes" id="UP000243524"/>
    </source>
</evidence>
<comment type="caution">
    <text evidence="10">The sequence shown here is derived from an EMBL/GenBank/DDBJ whole genome shotgun (WGS) entry which is preliminary data.</text>
</comment>
<evidence type="ECO:0000313" key="10">
    <source>
        <dbReference type="EMBL" id="PKR78993.1"/>
    </source>
</evidence>
<evidence type="ECO:0000256" key="5">
    <source>
        <dbReference type="ARBA" id="ARBA00022989"/>
    </source>
</evidence>
<dbReference type="GO" id="GO:0006508">
    <property type="term" value="P:proteolysis"/>
    <property type="evidence" value="ECO:0007669"/>
    <property type="project" value="UniProtKB-KW"/>
</dbReference>
<name>A0A2I0QXD0_9BACI</name>
<dbReference type="InterPro" id="IPR035952">
    <property type="entry name" value="Rhomboid-like_sf"/>
</dbReference>
<feature type="domain" description="Peptidase S54 rhomboid" evidence="9">
    <location>
        <begin position="233"/>
        <end position="366"/>
    </location>
</feature>
<feature type="transmembrane region" description="Helical" evidence="8">
    <location>
        <begin position="242"/>
        <end position="262"/>
    </location>
</feature>
<keyword evidence="10" id="KW-0645">Protease</keyword>
<evidence type="ECO:0000256" key="8">
    <source>
        <dbReference type="SAM" id="Phobius"/>
    </source>
</evidence>
<feature type="transmembrane region" description="Helical" evidence="8">
    <location>
        <begin position="190"/>
        <end position="207"/>
    </location>
</feature>
<dbReference type="InterPro" id="IPR022764">
    <property type="entry name" value="Peptidase_S54_rhomboid_dom"/>
</dbReference>
<keyword evidence="6 8" id="KW-0472">Membrane</keyword>
<evidence type="ECO:0000256" key="7">
    <source>
        <dbReference type="PROSITE-ProRule" id="PRU00339"/>
    </source>
</evidence>
<feature type="transmembrane region" description="Helical" evidence="8">
    <location>
        <begin position="274"/>
        <end position="291"/>
    </location>
</feature>
<dbReference type="InterPro" id="IPR019734">
    <property type="entry name" value="TPR_rpt"/>
</dbReference>
<organism evidence="10 11">
    <name type="scientific">Halalkalibacillus sediminis</name>
    <dbReference type="NCBI Taxonomy" id="2018042"/>
    <lineage>
        <taxon>Bacteria</taxon>
        <taxon>Bacillati</taxon>
        <taxon>Bacillota</taxon>
        <taxon>Bacilli</taxon>
        <taxon>Bacillales</taxon>
        <taxon>Bacillaceae</taxon>
        <taxon>Halalkalibacillus</taxon>
    </lineage>
</organism>
<dbReference type="SUPFAM" id="SSF144091">
    <property type="entry name" value="Rhomboid-like"/>
    <property type="match status" value="1"/>
</dbReference>
<keyword evidence="5 8" id="KW-1133">Transmembrane helix</keyword>
<dbReference type="Gene3D" id="1.20.1540.10">
    <property type="entry name" value="Rhomboid-like"/>
    <property type="match status" value="1"/>
</dbReference>
<dbReference type="GO" id="GO:0004252">
    <property type="term" value="F:serine-type endopeptidase activity"/>
    <property type="evidence" value="ECO:0007669"/>
    <property type="project" value="InterPro"/>
</dbReference>
<sequence>MGAVNLYVTEQYLLLKTVDTLQQKYGFRTLFISDARDEFLLEKYDRRINHVICIRRKTFDWSNQLKQDIDSYLRKFYQQPQLFRGKETRFSIVYVSNLKPVDSWEHLSKTMRLKGRKNATVTTYFVDEYEGLEELGKLTNTIDKNDNWKMEALPPISEQERQMVYLEQKIVAIHQHNQRKFEEIFQFGKTKWTFVLIIINLIVFFLMETQGSSTNSLHLIDWGAKYNYAISEGEIWRFLTSMFLHIGIFHLMMNMIALYFLGEITEKIYGSKRFLFIYFLAGFTGGIASYATNDAVAAGASGAIFGLFGALLFFGLHYKELFFQTMGRSLLIIIGINIVFGLAVPQIDNGAHIGGLIGGFIASQIIHLPKKTEGTKQVVAIIGLITLMSAMFLYGSQQTSASENPQTMAAIAQEYVESERYAELIDWSTDRIDQGIEHEFVYFYRAVAYLETDRLDAAEDDLFRSIEINEDFAEAHYNLSVISERENEIGMALEHVRKAIELQPANEQFKQYEKELSQKSTSG</sequence>
<feature type="repeat" description="TPR" evidence="7">
    <location>
        <begin position="473"/>
        <end position="506"/>
    </location>
</feature>
<proteinExistence type="inferred from homology"/>
<feature type="transmembrane region" description="Helical" evidence="8">
    <location>
        <begin position="297"/>
        <end position="318"/>
    </location>
</feature>
<evidence type="ECO:0000256" key="2">
    <source>
        <dbReference type="ARBA" id="ARBA00009045"/>
    </source>
</evidence>
<dbReference type="InterPro" id="IPR050925">
    <property type="entry name" value="Rhomboid_protease_S54"/>
</dbReference>
<dbReference type="PANTHER" id="PTHR43731:SF14">
    <property type="entry name" value="PRESENILIN-ASSOCIATED RHOMBOID-LIKE PROTEIN, MITOCHONDRIAL"/>
    <property type="match status" value="1"/>
</dbReference>
<feature type="transmembrane region" description="Helical" evidence="8">
    <location>
        <begin position="378"/>
        <end position="396"/>
    </location>
</feature>